<comment type="pathway">
    <text evidence="2">Lipid metabolism; fatty acid beta-oxidation.</text>
</comment>
<comment type="catalytic activity">
    <reaction evidence="10">
        <text>(3Z)-decenoyl-CoA = (2E)-decenoyl-CoA</text>
        <dbReference type="Rhea" id="RHEA:77195"/>
        <dbReference type="ChEBI" id="CHEBI:61406"/>
        <dbReference type="ChEBI" id="CHEBI:195601"/>
    </reaction>
    <physiologicalReaction direction="left-to-right" evidence="10">
        <dbReference type="Rhea" id="RHEA:77196"/>
    </physiologicalReaction>
</comment>
<evidence type="ECO:0000256" key="6">
    <source>
        <dbReference type="ARBA" id="ARBA00022990"/>
    </source>
</evidence>
<comment type="catalytic activity">
    <reaction evidence="12">
        <text>(3Z)-dodecenoyl-CoA = (2E)-dodecenoyl-CoA</text>
        <dbReference type="Rhea" id="RHEA:23716"/>
        <dbReference type="ChEBI" id="CHEBI:57330"/>
        <dbReference type="ChEBI" id="CHEBI:58543"/>
        <dbReference type="EC" id="5.3.3.8"/>
    </reaction>
    <physiologicalReaction direction="left-to-right" evidence="12">
        <dbReference type="Rhea" id="RHEA:23717"/>
    </physiologicalReaction>
</comment>
<dbReference type="PANTHER" id="PTHR11941">
    <property type="entry name" value="ENOYL-COA HYDRATASE-RELATED"/>
    <property type="match status" value="1"/>
</dbReference>
<keyword evidence="9" id="KW-0413">Isomerase</keyword>
<dbReference type="GO" id="GO:0004165">
    <property type="term" value="F:delta(3)-delta(2)-enoyl-CoA isomerase activity"/>
    <property type="evidence" value="ECO:0007669"/>
    <property type="project" value="UniProtKB-EC"/>
</dbReference>
<dbReference type="InterPro" id="IPR001753">
    <property type="entry name" value="Enoyl-CoA_hydra/iso"/>
</dbReference>
<dbReference type="PANTHER" id="PTHR11941:SF45">
    <property type="entry name" value="ENOYL-COA DELTA ISOMERASE 1, MITOCHONDRIAL"/>
    <property type="match status" value="1"/>
</dbReference>
<dbReference type="EMBL" id="GEZM01091399">
    <property type="protein sequence ID" value="JAV56854.1"/>
    <property type="molecule type" value="Transcribed_RNA"/>
</dbReference>
<evidence type="ECO:0000256" key="5">
    <source>
        <dbReference type="ARBA" id="ARBA00022946"/>
    </source>
</evidence>
<dbReference type="GO" id="GO:0006635">
    <property type="term" value="P:fatty acid beta-oxidation"/>
    <property type="evidence" value="ECO:0007669"/>
    <property type="project" value="TreeGrafter"/>
</dbReference>
<reference evidence="18" key="3">
    <citation type="submission" date="2019-08" db="EMBL/GenBank/DDBJ databases">
        <authorList>
            <consortium name="Photinus pyralis genome working group"/>
            <person name="Fallon T.R."/>
            <person name="Sander Lower S.E."/>
            <person name="Weng J.-K."/>
        </authorList>
    </citation>
    <scope>NUCLEOTIDE SEQUENCE</scope>
    <source>
        <strain evidence="18">1611_PpyrPB1</strain>
        <tissue evidence="18">Whole body</tissue>
    </source>
</reference>
<comment type="catalytic activity">
    <reaction evidence="11">
        <text>(2E)-tetradecenoyl-CoA = (3Z)-tetradecenoyl-CoA</text>
        <dbReference type="Rhea" id="RHEA:29847"/>
        <dbReference type="ChEBI" id="CHEBI:61405"/>
        <dbReference type="ChEBI" id="CHEBI:61968"/>
    </reaction>
    <physiologicalReaction direction="right-to-left" evidence="11">
        <dbReference type="Rhea" id="RHEA:29849"/>
    </physiologicalReaction>
</comment>
<evidence type="ECO:0000313" key="18">
    <source>
        <dbReference type="EMBL" id="KAB0796009.1"/>
    </source>
</evidence>
<comment type="subunit">
    <text evidence="3">Homotrimer.</text>
</comment>
<keyword evidence="7" id="KW-0443">Lipid metabolism</keyword>
<comment type="catalytic activity">
    <reaction evidence="13">
        <text>(3Z)-octenoyl-CoA = (2E)-octenoyl-CoA</text>
        <dbReference type="Rhea" id="RHEA:46044"/>
        <dbReference type="ChEBI" id="CHEBI:62242"/>
        <dbReference type="ChEBI" id="CHEBI:85640"/>
    </reaction>
    <physiologicalReaction direction="left-to-right" evidence="13">
        <dbReference type="Rhea" id="RHEA:46045"/>
    </physiologicalReaction>
</comment>
<reference evidence="17" key="1">
    <citation type="journal article" date="2016" name="Sci. Rep.">
        <title>Molecular characterization of firefly nuptial gifts: a multi-omics approach sheds light on postcopulatory sexual selection.</title>
        <authorList>
            <person name="Al-Wathiqui N."/>
            <person name="Fallon T.R."/>
            <person name="South A."/>
            <person name="Weng J.K."/>
            <person name="Lewis S.M."/>
        </authorList>
    </citation>
    <scope>NUCLEOTIDE SEQUENCE</scope>
</reference>
<evidence type="ECO:0000256" key="10">
    <source>
        <dbReference type="ARBA" id="ARBA00050938"/>
    </source>
</evidence>
<protein>
    <recommendedName>
        <fullName evidence="15">Enoyl-CoA delta isomerase 1, mitochondrial</fullName>
    </recommendedName>
    <alternativeName>
        <fullName evidence="16">3,2-trans-enoyl-CoA isomerase</fullName>
    </alternativeName>
</protein>
<evidence type="ECO:0000256" key="13">
    <source>
        <dbReference type="ARBA" id="ARBA00052542"/>
    </source>
</evidence>
<dbReference type="FunFam" id="3.90.226.10:FF:000034">
    <property type="entry name" value="Enoyl-CoA delta isomerase 1"/>
    <property type="match status" value="1"/>
</dbReference>
<dbReference type="FunCoup" id="A0A1Y1K631">
    <property type="interactions" value="1272"/>
</dbReference>
<keyword evidence="5" id="KW-0809">Transit peptide</keyword>
<dbReference type="Pfam" id="PF00378">
    <property type="entry name" value="ECH_1"/>
    <property type="match status" value="1"/>
</dbReference>
<dbReference type="Gene3D" id="3.90.226.10">
    <property type="entry name" value="2-enoyl-CoA Hydratase, Chain A, domain 1"/>
    <property type="match status" value="1"/>
</dbReference>
<accession>A0A1Y1K631</accession>
<proteinExistence type="predicted"/>
<evidence type="ECO:0000313" key="17">
    <source>
        <dbReference type="EMBL" id="JAV56854.1"/>
    </source>
</evidence>
<evidence type="ECO:0000256" key="2">
    <source>
        <dbReference type="ARBA" id="ARBA00005005"/>
    </source>
</evidence>
<organism evidence="17">
    <name type="scientific">Photinus pyralis</name>
    <name type="common">Common eastern firefly</name>
    <name type="synonym">Lampyris pyralis</name>
    <dbReference type="NCBI Taxonomy" id="7054"/>
    <lineage>
        <taxon>Eukaryota</taxon>
        <taxon>Metazoa</taxon>
        <taxon>Ecdysozoa</taxon>
        <taxon>Arthropoda</taxon>
        <taxon>Hexapoda</taxon>
        <taxon>Insecta</taxon>
        <taxon>Pterygota</taxon>
        <taxon>Neoptera</taxon>
        <taxon>Endopterygota</taxon>
        <taxon>Coleoptera</taxon>
        <taxon>Polyphaga</taxon>
        <taxon>Elateriformia</taxon>
        <taxon>Elateroidea</taxon>
        <taxon>Lampyridae</taxon>
        <taxon>Lampyrinae</taxon>
        <taxon>Photinus</taxon>
    </lineage>
</organism>
<evidence type="ECO:0000256" key="8">
    <source>
        <dbReference type="ARBA" id="ARBA00023128"/>
    </source>
</evidence>
<evidence type="ECO:0000256" key="4">
    <source>
        <dbReference type="ARBA" id="ARBA00022832"/>
    </source>
</evidence>
<reference evidence="18 19" key="2">
    <citation type="journal article" date="2018" name="Elife">
        <title>Firefly genomes illuminate parallel origins of bioluminescence in beetles.</title>
        <authorList>
            <person name="Fallon T.R."/>
            <person name="Lower S.E."/>
            <person name="Chang C.H."/>
            <person name="Bessho-Uehara M."/>
            <person name="Martin G.J."/>
            <person name="Bewick A.J."/>
            <person name="Behringer M."/>
            <person name="Debat H.J."/>
            <person name="Wong I."/>
            <person name="Day J.C."/>
            <person name="Suvorov A."/>
            <person name="Silva C.J."/>
            <person name="Stanger-Hall K.F."/>
            <person name="Hall D.W."/>
            <person name="Schmitz R.J."/>
            <person name="Nelson D.R."/>
            <person name="Lewis S.M."/>
            <person name="Shigenobu S."/>
            <person name="Bybee S.M."/>
            <person name="Larracuente A.M."/>
            <person name="Oba Y."/>
            <person name="Weng J.K."/>
        </authorList>
    </citation>
    <scope>NUCLEOTIDE SEQUENCE [LARGE SCALE GENOMIC DNA]</scope>
    <source>
        <strain evidence="18">1611_PpyrPB1</strain>
        <tissue evidence="18">Whole body</tissue>
    </source>
</reference>
<keyword evidence="6" id="KW-0007">Acetylation</keyword>
<dbReference type="GO" id="GO:0005759">
    <property type="term" value="C:mitochondrial matrix"/>
    <property type="evidence" value="ECO:0007669"/>
    <property type="project" value="UniProtKB-SubCell"/>
</dbReference>
<evidence type="ECO:0000256" key="3">
    <source>
        <dbReference type="ARBA" id="ARBA00011233"/>
    </source>
</evidence>
<evidence type="ECO:0000256" key="12">
    <source>
        <dbReference type="ARBA" id="ARBA00052376"/>
    </source>
</evidence>
<evidence type="ECO:0000313" key="19">
    <source>
        <dbReference type="Proteomes" id="UP000327044"/>
    </source>
</evidence>
<keyword evidence="19" id="KW-1185">Reference proteome</keyword>
<dbReference type="OrthoDB" id="1696280at2759"/>
<dbReference type="Gene3D" id="6.10.250.170">
    <property type="match status" value="1"/>
</dbReference>
<evidence type="ECO:0000256" key="15">
    <source>
        <dbReference type="ARBA" id="ARBA00068317"/>
    </source>
</evidence>
<evidence type="ECO:0000256" key="9">
    <source>
        <dbReference type="ARBA" id="ARBA00023235"/>
    </source>
</evidence>
<dbReference type="EMBL" id="VVIM01000007">
    <property type="protein sequence ID" value="KAB0796009.1"/>
    <property type="molecule type" value="Genomic_DNA"/>
</dbReference>
<gene>
    <name evidence="18" type="ORF">PPYR_10070</name>
</gene>
<dbReference type="AlphaFoldDB" id="A0A1Y1K631"/>
<dbReference type="CDD" id="cd06558">
    <property type="entry name" value="crotonase-like"/>
    <property type="match status" value="1"/>
</dbReference>
<evidence type="ECO:0000256" key="1">
    <source>
        <dbReference type="ARBA" id="ARBA00004305"/>
    </source>
</evidence>
<comment type="subcellular location">
    <subcellularLocation>
        <location evidence="1">Mitochondrion matrix</location>
    </subcellularLocation>
</comment>
<dbReference type="SUPFAM" id="SSF52096">
    <property type="entry name" value="ClpP/crotonase"/>
    <property type="match status" value="1"/>
</dbReference>
<keyword evidence="8" id="KW-0496">Mitochondrion</keyword>
<evidence type="ECO:0000256" key="14">
    <source>
        <dbReference type="ARBA" id="ARBA00056147"/>
    </source>
</evidence>
<dbReference type="Proteomes" id="UP000327044">
    <property type="component" value="Unassembled WGS sequence"/>
</dbReference>
<keyword evidence="4" id="KW-0276">Fatty acid metabolism</keyword>
<name>A0A1Y1K631_PHOPY</name>
<comment type="function">
    <text evidence="14">Key enzyme of fatty acid beta-oxidation. Able to isomerize both 3-cis (3Z) and 3-trans (3E) double bonds into the 2-trans (2E) form in a range of enoyl-CoA species, with a preference for (3Z)-enoyl-CoAs over (3E)-enoyl-CoAs. The catalytic efficiency of this enzyme is not affected by the fatty acyl chain length.</text>
</comment>
<sequence>MMASTRSLLRTKSLISNLPRFSSNYKCLDVSVNNDNNITTVTLKRPPVNSLNLDLLSEISDVLTDLKKSKSPGMILTSSSDKVFTAGLDIMEMHKPDPERFKQFWYALQDVWMKLYGSPFPTAAAINGHAPAGGCLLAMCCEYRVMVQNFNIGLNETQLGIVAPIWFIKTMLNTISIRDTELALTTGRLFKTDEALAVGLIDEMATDKADALKKANAFFERFEMIPPIARAYTKDSLRGSDIEDLKKNREKDIQTTLSLITQPKVQQGLEFYLALLKNKKESAA</sequence>
<dbReference type="InterPro" id="IPR029045">
    <property type="entry name" value="ClpP/crotonase-like_dom_sf"/>
</dbReference>
<evidence type="ECO:0000256" key="7">
    <source>
        <dbReference type="ARBA" id="ARBA00023098"/>
    </source>
</evidence>
<dbReference type="InParanoid" id="A0A1Y1K631"/>
<evidence type="ECO:0000256" key="16">
    <source>
        <dbReference type="ARBA" id="ARBA00083575"/>
    </source>
</evidence>
<evidence type="ECO:0000256" key="11">
    <source>
        <dbReference type="ARBA" id="ARBA00051293"/>
    </source>
</evidence>